<accession>A0A9D4PZM5</accession>
<dbReference type="Proteomes" id="UP000821837">
    <property type="component" value="Chromosome 3"/>
</dbReference>
<keyword evidence="3" id="KW-1185">Reference proteome</keyword>
<name>A0A9D4PZM5_RHISA</name>
<dbReference type="EMBL" id="JABSTV010001249">
    <property type="protein sequence ID" value="KAH7961255.1"/>
    <property type="molecule type" value="Genomic_DNA"/>
</dbReference>
<evidence type="ECO:0000256" key="1">
    <source>
        <dbReference type="SAM" id="MobiDB-lite"/>
    </source>
</evidence>
<protein>
    <submittedName>
        <fullName evidence="2">Uncharacterized protein</fullName>
    </submittedName>
</protein>
<evidence type="ECO:0000313" key="2">
    <source>
        <dbReference type="EMBL" id="KAH7961255.1"/>
    </source>
</evidence>
<organism evidence="2 3">
    <name type="scientific">Rhipicephalus sanguineus</name>
    <name type="common">Brown dog tick</name>
    <name type="synonym">Ixodes sanguineus</name>
    <dbReference type="NCBI Taxonomy" id="34632"/>
    <lineage>
        <taxon>Eukaryota</taxon>
        <taxon>Metazoa</taxon>
        <taxon>Ecdysozoa</taxon>
        <taxon>Arthropoda</taxon>
        <taxon>Chelicerata</taxon>
        <taxon>Arachnida</taxon>
        <taxon>Acari</taxon>
        <taxon>Parasitiformes</taxon>
        <taxon>Ixodida</taxon>
        <taxon>Ixodoidea</taxon>
        <taxon>Ixodidae</taxon>
        <taxon>Rhipicephalinae</taxon>
        <taxon>Rhipicephalus</taxon>
        <taxon>Rhipicephalus</taxon>
    </lineage>
</organism>
<sequence length="263" mass="28363">MLAGAAWAGPAFPTKCTATEDLCLGLVYHGRQRVPVWSSRILAHYRAGRRSRPTGAGPSFRRTPGSSVTASPRGRRAFRPASTLKPRRFCETFFVCKRPEPTNNITILASLPGYGLATPEPVDARGTPDPGTSLQWPYTWSGTWVPPMQLRLAFSRSPPRERCSSSPSSRDQTAHTRNRSRTSNILNSYHTLFSILRQLNGSNNQTDARAALSSLQKVLTVGIIHSSASGSTERTVGLLGSCLVSLSSQTAQTPGSAPSSLPS</sequence>
<evidence type="ECO:0000313" key="3">
    <source>
        <dbReference type="Proteomes" id="UP000821837"/>
    </source>
</evidence>
<feature type="region of interest" description="Disordered" evidence="1">
    <location>
        <begin position="155"/>
        <end position="181"/>
    </location>
</feature>
<gene>
    <name evidence="2" type="ORF">HPB52_006099</name>
</gene>
<dbReference type="AlphaFoldDB" id="A0A9D4PZM5"/>
<proteinExistence type="predicted"/>
<feature type="region of interest" description="Disordered" evidence="1">
    <location>
        <begin position="48"/>
        <end position="75"/>
    </location>
</feature>
<reference evidence="2" key="2">
    <citation type="submission" date="2021-09" db="EMBL/GenBank/DDBJ databases">
        <authorList>
            <person name="Jia N."/>
            <person name="Wang J."/>
            <person name="Shi W."/>
            <person name="Du L."/>
            <person name="Sun Y."/>
            <person name="Zhan W."/>
            <person name="Jiang J."/>
            <person name="Wang Q."/>
            <person name="Zhang B."/>
            <person name="Ji P."/>
            <person name="Sakyi L.B."/>
            <person name="Cui X."/>
            <person name="Yuan T."/>
            <person name="Jiang B."/>
            <person name="Yang W."/>
            <person name="Lam T.T.-Y."/>
            <person name="Chang Q."/>
            <person name="Ding S."/>
            <person name="Wang X."/>
            <person name="Zhu J."/>
            <person name="Ruan X."/>
            <person name="Zhao L."/>
            <person name="Wei J."/>
            <person name="Que T."/>
            <person name="Du C."/>
            <person name="Cheng J."/>
            <person name="Dai P."/>
            <person name="Han X."/>
            <person name="Huang E."/>
            <person name="Gao Y."/>
            <person name="Liu J."/>
            <person name="Shao H."/>
            <person name="Ye R."/>
            <person name="Li L."/>
            <person name="Wei W."/>
            <person name="Wang X."/>
            <person name="Wang C."/>
            <person name="Huo Q."/>
            <person name="Li W."/>
            <person name="Guo W."/>
            <person name="Chen H."/>
            <person name="Chen S."/>
            <person name="Zhou L."/>
            <person name="Zhou L."/>
            <person name="Ni X."/>
            <person name="Tian J."/>
            <person name="Zhou Y."/>
            <person name="Sheng Y."/>
            <person name="Liu T."/>
            <person name="Pan Y."/>
            <person name="Xia L."/>
            <person name="Li J."/>
            <person name="Zhao F."/>
            <person name="Cao W."/>
        </authorList>
    </citation>
    <scope>NUCLEOTIDE SEQUENCE</scope>
    <source>
        <strain evidence="2">Rsan-2018</strain>
        <tissue evidence="2">Larvae</tissue>
    </source>
</reference>
<reference evidence="2" key="1">
    <citation type="journal article" date="2020" name="Cell">
        <title>Large-Scale Comparative Analyses of Tick Genomes Elucidate Their Genetic Diversity and Vector Capacities.</title>
        <authorList>
            <consortium name="Tick Genome and Microbiome Consortium (TIGMIC)"/>
            <person name="Jia N."/>
            <person name="Wang J."/>
            <person name="Shi W."/>
            <person name="Du L."/>
            <person name="Sun Y."/>
            <person name="Zhan W."/>
            <person name="Jiang J.F."/>
            <person name="Wang Q."/>
            <person name="Zhang B."/>
            <person name="Ji P."/>
            <person name="Bell-Sakyi L."/>
            <person name="Cui X.M."/>
            <person name="Yuan T.T."/>
            <person name="Jiang B.G."/>
            <person name="Yang W.F."/>
            <person name="Lam T.T."/>
            <person name="Chang Q.C."/>
            <person name="Ding S.J."/>
            <person name="Wang X.J."/>
            <person name="Zhu J.G."/>
            <person name="Ruan X.D."/>
            <person name="Zhao L."/>
            <person name="Wei J.T."/>
            <person name="Ye R.Z."/>
            <person name="Que T.C."/>
            <person name="Du C.H."/>
            <person name="Zhou Y.H."/>
            <person name="Cheng J.X."/>
            <person name="Dai P.F."/>
            <person name="Guo W.B."/>
            <person name="Han X.H."/>
            <person name="Huang E.J."/>
            <person name="Li L.F."/>
            <person name="Wei W."/>
            <person name="Gao Y.C."/>
            <person name="Liu J.Z."/>
            <person name="Shao H.Z."/>
            <person name="Wang X."/>
            <person name="Wang C.C."/>
            <person name="Yang T.C."/>
            <person name="Huo Q.B."/>
            <person name="Li W."/>
            <person name="Chen H.Y."/>
            <person name="Chen S.E."/>
            <person name="Zhou L.G."/>
            <person name="Ni X.B."/>
            <person name="Tian J.H."/>
            <person name="Sheng Y."/>
            <person name="Liu T."/>
            <person name="Pan Y.S."/>
            <person name="Xia L.Y."/>
            <person name="Li J."/>
            <person name="Zhao F."/>
            <person name="Cao W.C."/>
        </authorList>
    </citation>
    <scope>NUCLEOTIDE SEQUENCE</scope>
    <source>
        <strain evidence="2">Rsan-2018</strain>
    </source>
</reference>
<comment type="caution">
    <text evidence="2">The sequence shown here is derived from an EMBL/GenBank/DDBJ whole genome shotgun (WGS) entry which is preliminary data.</text>
</comment>